<feature type="region of interest" description="Disordered" evidence="3">
    <location>
        <begin position="1"/>
        <end position="38"/>
    </location>
</feature>
<dbReference type="InterPro" id="IPR000504">
    <property type="entry name" value="RRM_dom"/>
</dbReference>
<organism evidence="5 7">
    <name type="scientific">Phakopsora pachyrhizi</name>
    <name type="common">Asian soybean rust disease fungus</name>
    <dbReference type="NCBI Taxonomy" id="170000"/>
    <lineage>
        <taxon>Eukaryota</taxon>
        <taxon>Fungi</taxon>
        <taxon>Dikarya</taxon>
        <taxon>Basidiomycota</taxon>
        <taxon>Pucciniomycotina</taxon>
        <taxon>Pucciniomycetes</taxon>
        <taxon>Pucciniales</taxon>
        <taxon>Phakopsoraceae</taxon>
        <taxon>Phakopsora</taxon>
    </lineage>
</organism>
<feature type="compositionally biased region" description="Basic and acidic residues" evidence="3">
    <location>
        <begin position="327"/>
        <end position="338"/>
    </location>
</feature>
<comment type="caution">
    <text evidence="5">The sequence shown here is derived from an EMBL/GenBank/DDBJ whole genome shotgun (WGS) entry which is preliminary data.</text>
</comment>
<evidence type="ECO:0000256" key="3">
    <source>
        <dbReference type="SAM" id="MobiDB-lite"/>
    </source>
</evidence>
<evidence type="ECO:0000259" key="4">
    <source>
        <dbReference type="SMART" id="SM00360"/>
    </source>
</evidence>
<dbReference type="Proteomes" id="UP001153365">
    <property type="component" value="Unassembled WGS sequence"/>
</dbReference>
<sequence>MNERAKLSGRSLRTLQSPVIRPKLHRGNSLDTSQTSSKRELSSEFTKWDWLDLSDRSMFYCSSNTSIFDSLSLELMSSGDEDEGEEDEDEDEDEEEGFQSRVGRRYGPLANQPIKSIRASSFYQSTTLPEFSKSFHRHTAKHQELRNNSGGSFRYRHRLANRLNDSSGAFTSSNVYIRPLPNSFSDQDLRALCFSVIRFRGDERTKFDILSVKVMVERSDDRFNGPCKGFGFCLWNSVEACARCIEGLRAEGYQASYAARLLRDRDDEAVGTGTSRGVGFVRLETRATALHFVEVLHGMPIRGGANGGHLQCRLADSPAQKEWKRNFRFRGDENRDSGTDTSPNDVQSPEPVLKPSSNIKWPVKRENNKRHGHRPITFYPNSPAPSITSISLSQSVTSK</sequence>
<dbReference type="InterPro" id="IPR012677">
    <property type="entry name" value="Nucleotide-bd_a/b_plait_sf"/>
</dbReference>
<feature type="domain" description="RRM" evidence="4">
    <location>
        <begin position="174"/>
        <end position="313"/>
    </location>
</feature>
<feature type="compositionally biased region" description="Polar residues" evidence="3">
    <location>
        <begin position="384"/>
        <end position="399"/>
    </location>
</feature>
<dbReference type="InterPro" id="IPR035979">
    <property type="entry name" value="RBD_domain_sf"/>
</dbReference>
<evidence type="ECO:0000313" key="6">
    <source>
        <dbReference type="EMBL" id="CAH7688419.1"/>
    </source>
</evidence>
<accession>A0AAV0BLN1</accession>
<dbReference type="EMBL" id="CALTRL010005982">
    <property type="protein sequence ID" value="CAH7688419.1"/>
    <property type="molecule type" value="Genomic_DNA"/>
</dbReference>
<protein>
    <submittedName>
        <fullName evidence="5">Expressed protein</fullName>
    </submittedName>
</protein>
<feature type="region of interest" description="Disordered" evidence="3">
    <location>
        <begin position="77"/>
        <end position="105"/>
    </location>
</feature>
<evidence type="ECO:0000313" key="5">
    <source>
        <dbReference type="EMBL" id="CAH7687517.1"/>
    </source>
</evidence>
<evidence type="ECO:0000313" key="7">
    <source>
        <dbReference type="Proteomes" id="UP001153365"/>
    </source>
</evidence>
<dbReference type="PANTHER" id="PTHR24012">
    <property type="entry name" value="RNA BINDING PROTEIN"/>
    <property type="match status" value="1"/>
</dbReference>
<dbReference type="SMART" id="SM00360">
    <property type="entry name" value="RRM"/>
    <property type="match status" value="1"/>
</dbReference>
<keyword evidence="2" id="KW-0694">RNA-binding</keyword>
<reference evidence="5" key="1">
    <citation type="submission" date="2022-06" db="EMBL/GenBank/DDBJ databases">
        <authorList>
            <consortium name="SYNGENTA / RWTH Aachen University"/>
        </authorList>
    </citation>
    <scope>NUCLEOTIDE SEQUENCE</scope>
</reference>
<dbReference type="Gene3D" id="3.30.70.330">
    <property type="match status" value="2"/>
</dbReference>
<keyword evidence="7" id="KW-1185">Reference proteome</keyword>
<feature type="compositionally biased region" description="Acidic residues" evidence="3">
    <location>
        <begin position="79"/>
        <end position="97"/>
    </location>
</feature>
<evidence type="ECO:0000256" key="2">
    <source>
        <dbReference type="ARBA" id="ARBA00022884"/>
    </source>
</evidence>
<name>A0AAV0BLN1_PHAPC</name>
<gene>
    <name evidence="5" type="ORF">PPACK8108_LOCUS22310</name>
    <name evidence="6" type="ORF">PPACK8108_LOCUS23387</name>
</gene>
<dbReference type="AlphaFoldDB" id="A0AAV0BLN1"/>
<dbReference type="SUPFAM" id="SSF54928">
    <property type="entry name" value="RNA-binding domain, RBD"/>
    <property type="match status" value="1"/>
</dbReference>
<evidence type="ECO:0000256" key="1">
    <source>
        <dbReference type="ARBA" id="ARBA00022737"/>
    </source>
</evidence>
<proteinExistence type="predicted"/>
<keyword evidence="1" id="KW-0677">Repeat</keyword>
<dbReference type="EMBL" id="CALTRL010005882">
    <property type="protein sequence ID" value="CAH7687517.1"/>
    <property type="molecule type" value="Genomic_DNA"/>
</dbReference>
<feature type="region of interest" description="Disordered" evidence="3">
    <location>
        <begin position="327"/>
        <end position="399"/>
    </location>
</feature>
<dbReference type="GO" id="GO:0003723">
    <property type="term" value="F:RNA binding"/>
    <property type="evidence" value="ECO:0007669"/>
    <property type="project" value="UniProtKB-KW"/>
</dbReference>